<gene>
    <name evidence="3" type="ORF">FB388_0608</name>
</gene>
<evidence type="ECO:0000259" key="2">
    <source>
        <dbReference type="Pfam" id="PF01593"/>
    </source>
</evidence>
<comment type="caution">
    <text evidence="3">The sequence shown here is derived from an EMBL/GenBank/DDBJ whole genome shotgun (WGS) entry which is preliminary data.</text>
</comment>
<accession>A0A543GB90</accession>
<keyword evidence="1" id="KW-0732">Signal</keyword>
<protein>
    <recommendedName>
        <fullName evidence="2">Amine oxidase domain-containing protein</fullName>
    </recommendedName>
</protein>
<feature type="chain" id="PRO_5039354843" description="Amine oxidase domain-containing protein" evidence="1">
    <location>
        <begin position="17"/>
        <end position="310"/>
    </location>
</feature>
<dbReference type="Gene3D" id="3.90.660.10">
    <property type="match status" value="1"/>
</dbReference>
<reference evidence="3 4" key="1">
    <citation type="submission" date="2019-06" db="EMBL/GenBank/DDBJ databases">
        <title>Sequencing the genomes of 1000 actinobacteria strains.</title>
        <authorList>
            <person name="Klenk H.-P."/>
        </authorList>
    </citation>
    <scope>NUCLEOTIDE SEQUENCE [LARGE SCALE GENOMIC DNA]</scope>
    <source>
        <strain evidence="3 4">DSM 45511</strain>
    </source>
</reference>
<dbReference type="InterPro" id="IPR002937">
    <property type="entry name" value="Amino_oxidase"/>
</dbReference>
<dbReference type="AlphaFoldDB" id="A0A543GB90"/>
<dbReference type="RefSeq" id="WP_142096563.1">
    <property type="nucleotide sequence ID" value="NZ_VFPH01000001.1"/>
</dbReference>
<keyword evidence="4" id="KW-1185">Reference proteome</keyword>
<proteinExistence type="predicted"/>
<feature type="domain" description="Amine oxidase" evidence="2">
    <location>
        <begin position="99"/>
        <end position="299"/>
    </location>
</feature>
<evidence type="ECO:0000256" key="1">
    <source>
        <dbReference type="SAM" id="SignalP"/>
    </source>
</evidence>
<dbReference type="Gene3D" id="3.50.50.60">
    <property type="entry name" value="FAD/NAD(P)-binding domain"/>
    <property type="match status" value="1"/>
</dbReference>
<dbReference type="Proteomes" id="UP000319818">
    <property type="component" value="Unassembled WGS sequence"/>
</dbReference>
<dbReference type="OrthoDB" id="5792777at2"/>
<dbReference type="EMBL" id="VFPH01000001">
    <property type="protein sequence ID" value="TQM43264.1"/>
    <property type="molecule type" value="Genomic_DNA"/>
</dbReference>
<dbReference type="Pfam" id="PF01593">
    <property type="entry name" value="Amino_oxidase"/>
    <property type="match status" value="1"/>
</dbReference>
<dbReference type="GO" id="GO:0016491">
    <property type="term" value="F:oxidoreductase activity"/>
    <property type="evidence" value="ECO:0007669"/>
    <property type="project" value="InterPro"/>
</dbReference>
<dbReference type="PANTHER" id="PTHR16128">
    <property type="entry name" value="FAD/NAD(P)-BINDING OXIDOREDUCTASE FAMILY PROTEIN"/>
    <property type="match status" value="1"/>
</dbReference>
<organism evidence="3 4">
    <name type="scientific">Pseudonocardia cypriaca</name>
    <dbReference type="NCBI Taxonomy" id="882449"/>
    <lineage>
        <taxon>Bacteria</taxon>
        <taxon>Bacillati</taxon>
        <taxon>Actinomycetota</taxon>
        <taxon>Actinomycetes</taxon>
        <taxon>Pseudonocardiales</taxon>
        <taxon>Pseudonocardiaceae</taxon>
        <taxon>Pseudonocardia</taxon>
    </lineage>
</organism>
<dbReference type="Pfam" id="PF13450">
    <property type="entry name" value="NAD_binding_8"/>
    <property type="match status" value="1"/>
</dbReference>
<dbReference type="InterPro" id="IPR036188">
    <property type="entry name" value="FAD/NAD-bd_sf"/>
</dbReference>
<name>A0A543GB90_9PSEU</name>
<feature type="signal peptide" evidence="1">
    <location>
        <begin position="1"/>
        <end position="16"/>
    </location>
</feature>
<evidence type="ECO:0000313" key="4">
    <source>
        <dbReference type="Proteomes" id="UP000319818"/>
    </source>
</evidence>
<dbReference type="SUPFAM" id="SSF51905">
    <property type="entry name" value="FAD/NAD(P)-binding domain"/>
    <property type="match status" value="1"/>
</dbReference>
<sequence>MSVVVVGAGIAGTACAAELAAAGVPVRLLERAGEVGGRMGGRVVAGRPVDLGAAYFTVRDPGFEQVVLRWQAAGLARPWTSELAVLSGGTRDRAPGPQRWAAPGGLGALVADLAAALPVELGHEVRRVGPGPVVDGEPADAVVLAMPDPEALRLLDHPVTSRLAGREWRPAVAVAAAWPDREWAELPAAFVNDHPVLTLIADDGARRGDGAPVLVAHTTAEVARAHEAEPDGAIEPVLDALRALLGVSSSPVWTLAHHWPYASPDGVREEPYHLTADGIGLAGDGWGSPRVETAWRSGHLLGRALVERVR</sequence>
<dbReference type="PANTHER" id="PTHR16128:SF5">
    <property type="entry name" value="FAD_NAD(P)-BINDING OXIDOREDUCTASE FAMILY PROTEIN"/>
    <property type="match status" value="1"/>
</dbReference>
<evidence type="ECO:0000313" key="3">
    <source>
        <dbReference type="EMBL" id="TQM43264.1"/>
    </source>
</evidence>